<proteinExistence type="predicted"/>
<feature type="compositionally biased region" description="Basic and acidic residues" evidence="1">
    <location>
        <begin position="1"/>
        <end position="10"/>
    </location>
</feature>
<reference evidence="2 3" key="1">
    <citation type="submission" date="2017-12" db="EMBL/GenBank/DDBJ databases">
        <title>Comparative genomics of Botrytis spp.</title>
        <authorList>
            <person name="Valero-Jimenez C.A."/>
            <person name="Tapia P."/>
            <person name="Veloso J."/>
            <person name="Silva-Moreno E."/>
            <person name="Staats M."/>
            <person name="Valdes J.H."/>
            <person name="Van Kan J.A.L."/>
        </authorList>
    </citation>
    <scope>NUCLEOTIDE SEQUENCE [LARGE SCALE GENOMIC DNA]</scope>
    <source>
        <strain evidence="2 3">MUCL2120</strain>
    </source>
</reference>
<dbReference type="EMBL" id="PQXJ01000277">
    <property type="protein sequence ID" value="TGO54102.1"/>
    <property type="molecule type" value="Genomic_DNA"/>
</dbReference>
<evidence type="ECO:0000256" key="1">
    <source>
        <dbReference type="SAM" id="MobiDB-lite"/>
    </source>
</evidence>
<feature type="region of interest" description="Disordered" evidence="1">
    <location>
        <begin position="1"/>
        <end position="26"/>
    </location>
</feature>
<gene>
    <name evidence="2" type="ORF">BOTNAR_0277g00170</name>
</gene>
<accession>A0A4Z1I3U2</accession>
<keyword evidence="3" id="KW-1185">Reference proteome</keyword>
<name>A0A4Z1I3U2_9HELO</name>
<dbReference type="OrthoDB" id="3521506at2759"/>
<organism evidence="2 3">
    <name type="scientific">Botryotinia narcissicola</name>
    <dbReference type="NCBI Taxonomy" id="278944"/>
    <lineage>
        <taxon>Eukaryota</taxon>
        <taxon>Fungi</taxon>
        <taxon>Dikarya</taxon>
        <taxon>Ascomycota</taxon>
        <taxon>Pezizomycotina</taxon>
        <taxon>Leotiomycetes</taxon>
        <taxon>Helotiales</taxon>
        <taxon>Sclerotiniaceae</taxon>
        <taxon>Botryotinia</taxon>
    </lineage>
</organism>
<comment type="caution">
    <text evidence="2">The sequence shown here is derived from an EMBL/GenBank/DDBJ whole genome shotgun (WGS) entry which is preliminary data.</text>
</comment>
<sequence length="97" mass="10648">MSKNTKRAEDFIDDNPDSKLTGFPTSGGTIYKDADFRLDMQGMTTGDPKKHNLQVQVTKVTTLKKVAPKTVASLLVLQDDPPSAETIKKELKVSVNI</sequence>
<protein>
    <submittedName>
        <fullName evidence="2">Uncharacterized protein</fullName>
    </submittedName>
</protein>
<evidence type="ECO:0000313" key="2">
    <source>
        <dbReference type="EMBL" id="TGO54102.1"/>
    </source>
</evidence>
<dbReference type="AlphaFoldDB" id="A0A4Z1I3U2"/>
<dbReference type="Proteomes" id="UP000297452">
    <property type="component" value="Unassembled WGS sequence"/>
</dbReference>
<evidence type="ECO:0000313" key="3">
    <source>
        <dbReference type="Proteomes" id="UP000297452"/>
    </source>
</evidence>